<organism evidence="2 3">
    <name type="scientific">Leptidea sinapis</name>
    <dbReference type="NCBI Taxonomy" id="189913"/>
    <lineage>
        <taxon>Eukaryota</taxon>
        <taxon>Metazoa</taxon>
        <taxon>Ecdysozoa</taxon>
        <taxon>Arthropoda</taxon>
        <taxon>Hexapoda</taxon>
        <taxon>Insecta</taxon>
        <taxon>Pterygota</taxon>
        <taxon>Neoptera</taxon>
        <taxon>Endopterygota</taxon>
        <taxon>Lepidoptera</taxon>
        <taxon>Glossata</taxon>
        <taxon>Ditrysia</taxon>
        <taxon>Papilionoidea</taxon>
        <taxon>Pieridae</taxon>
        <taxon>Dismorphiinae</taxon>
        <taxon>Leptidea</taxon>
    </lineage>
</organism>
<keyword evidence="3" id="KW-1185">Reference proteome</keyword>
<proteinExistence type="predicted"/>
<accession>A0A5E4PSB1</accession>
<reference evidence="2 3" key="1">
    <citation type="submission" date="2017-07" db="EMBL/GenBank/DDBJ databases">
        <authorList>
            <person name="Talla V."/>
            <person name="Backstrom N."/>
        </authorList>
    </citation>
    <scope>NUCLEOTIDE SEQUENCE [LARGE SCALE GENOMIC DNA]</scope>
</reference>
<evidence type="ECO:0000313" key="2">
    <source>
        <dbReference type="EMBL" id="VVC88840.1"/>
    </source>
</evidence>
<protein>
    <submittedName>
        <fullName evidence="2">Uncharacterized protein</fullName>
    </submittedName>
</protein>
<sequence>MYCYQPANDIGFSIVFEFLISTPKNDQDKNQLVLAESSTIAKDPIYPKSNVKYLTKLKELQRFNCKKWNSVRFAEEQKKYVTTLGFVELEINDEFKRFGSQSTEEYRQYLLERSFSAMTNALLTQKDELGLREDEILKWRNESDGENELVPPTHSSGDFSSDGDENGSDTIPIQDENTSSSDEEPVNLSTPSHPPVATTVGRGRASLRGSGKVATSISAL</sequence>
<feature type="compositionally biased region" description="Polar residues" evidence="1">
    <location>
        <begin position="168"/>
        <end position="180"/>
    </location>
</feature>
<feature type="region of interest" description="Disordered" evidence="1">
    <location>
        <begin position="142"/>
        <end position="220"/>
    </location>
</feature>
<gene>
    <name evidence="2" type="ORF">LSINAPIS_LOCUS2109</name>
</gene>
<dbReference type="EMBL" id="FZQP02000404">
    <property type="protein sequence ID" value="VVC88840.1"/>
    <property type="molecule type" value="Genomic_DNA"/>
</dbReference>
<evidence type="ECO:0000313" key="3">
    <source>
        <dbReference type="Proteomes" id="UP000324832"/>
    </source>
</evidence>
<name>A0A5E4PSB1_9NEOP</name>
<dbReference type="AlphaFoldDB" id="A0A5E4PSB1"/>
<evidence type="ECO:0000256" key="1">
    <source>
        <dbReference type="SAM" id="MobiDB-lite"/>
    </source>
</evidence>
<dbReference type="Proteomes" id="UP000324832">
    <property type="component" value="Unassembled WGS sequence"/>
</dbReference>